<proteinExistence type="inferred from homology"/>
<dbReference type="PROSITE" id="PS50059">
    <property type="entry name" value="FKBP_PPIASE"/>
    <property type="match status" value="1"/>
</dbReference>
<accession>A0A0Q4AY99</accession>
<evidence type="ECO:0000256" key="2">
    <source>
        <dbReference type="ARBA" id="ARBA00023110"/>
    </source>
</evidence>
<feature type="domain" description="PPIase FKBP-type" evidence="5">
    <location>
        <begin position="82"/>
        <end position="169"/>
    </location>
</feature>
<comment type="caution">
    <text evidence="6">The sequence shown here is derived from an EMBL/GenBank/DDBJ whole genome shotgun (WGS) entry which is preliminary data.</text>
</comment>
<protein>
    <recommendedName>
        <fullName evidence="4">Peptidyl-prolyl cis-trans isomerase</fullName>
        <ecNumber evidence="4">5.2.1.8</ecNumber>
    </recommendedName>
</protein>
<dbReference type="Gene3D" id="3.10.50.40">
    <property type="match status" value="1"/>
</dbReference>
<dbReference type="PATRIC" id="fig|1702214.3.peg.1533"/>
<comment type="catalytic activity">
    <reaction evidence="1 3 4">
        <text>[protein]-peptidylproline (omega=180) = [protein]-peptidylproline (omega=0)</text>
        <dbReference type="Rhea" id="RHEA:16237"/>
        <dbReference type="Rhea" id="RHEA-COMP:10747"/>
        <dbReference type="Rhea" id="RHEA-COMP:10748"/>
        <dbReference type="ChEBI" id="CHEBI:83833"/>
        <dbReference type="ChEBI" id="CHEBI:83834"/>
        <dbReference type="EC" id="5.2.1.8"/>
    </reaction>
</comment>
<evidence type="ECO:0000256" key="3">
    <source>
        <dbReference type="PROSITE-ProRule" id="PRU00277"/>
    </source>
</evidence>
<name>A0A0Q4AY99_9BACT</name>
<gene>
    <name evidence="6" type="ORF">AL399_04135</name>
</gene>
<dbReference type="EMBL" id="LIIK01000014">
    <property type="protein sequence ID" value="KQM09043.1"/>
    <property type="molecule type" value="Genomic_DNA"/>
</dbReference>
<dbReference type="Pfam" id="PF00254">
    <property type="entry name" value="FKBP_C"/>
    <property type="match status" value="1"/>
</dbReference>
<evidence type="ECO:0000313" key="6">
    <source>
        <dbReference type="EMBL" id="KQM09043.1"/>
    </source>
</evidence>
<dbReference type="Proteomes" id="UP000054172">
    <property type="component" value="Unassembled WGS sequence"/>
</dbReference>
<dbReference type="InterPro" id="IPR046357">
    <property type="entry name" value="PPIase_dom_sf"/>
</dbReference>
<comment type="similarity">
    <text evidence="4">Belongs to the FKBP-type PPIase family.</text>
</comment>
<evidence type="ECO:0000259" key="5">
    <source>
        <dbReference type="PROSITE" id="PS50059"/>
    </source>
</evidence>
<dbReference type="SUPFAM" id="SSF54534">
    <property type="entry name" value="FKBP-like"/>
    <property type="match status" value="1"/>
</dbReference>
<organism evidence="6 7">
    <name type="scientific">Candidatus [Bacteroides] periocalifornicus</name>
    <dbReference type="NCBI Taxonomy" id="1702214"/>
    <lineage>
        <taxon>Bacteria</taxon>
        <taxon>Pseudomonadati</taxon>
        <taxon>Bacteroidota</taxon>
    </lineage>
</organism>
<dbReference type="STRING" id="1702214.AL399_04135"/>
<reference evidence="6" key="1">
    <citation type="submission" date="2015-08" db="EMBL/GenBank/DDBJ databases">
        <title>Candidatus Bacteriodes Periocalifornicus.</title>
        <authorList>
            <person name="McLean J.S."/>
            <person name="Kelley S."/>
        </authorList>
    </citation>
    <scope>NUCLEOTIDE SEQUENCE [LARGE SCALE GENOMIC DNA]</scope>
    <source>
        <strain evidence="6">12B</strain>
    </source>
</reference>
<keyword evidence="2 3" id="KW-0697">Rotamase</keyword>
<dbReference type="GO" id="GO:0003755">
    <property type="term" value="F:peptidyl-prolyl cis-trans isomerase activity"/>
    <property type="evidence" value="ECO:0007669"/>
    <property type="project" value="UniProtKB-UniRule"/>
</dbReference>
<sequence>MLLCLGAALAGCGSPDVPQPEQIVGRTLEEGFERANQLTASRSQLQIDAYIRRMGLEGLTQDQQGLVYRIEGKPLGPRPVEGVSIALAYSAELLDGTPCGSADTINPVEFVLGHRDQAAGLEEVVRQMAPGQTALAIVPPHMGYGLVGDGKLIPPHAAVVYHIHWMRYTRGDRQ</sequence>
<dbReference type="InterPro" id="IPR001179">
    <property type="entry name" value="PPIase_FKBP_dom"/>
</dbReference>
<evidence type="ECO:0000256" key="4">
    <source>
        <dbReference type="RuleBase" id="RU003915"/>
    </source>
</evidence>
<evidence type="ECO:0000313" key="7">
    <source>
        <dbReference type="Proteomes" id="UP000054172"/>
    </source>
</evidence>
<dbReference type="AlphaFoldDB" id="A0A0Q4AY99"/>
<dbReference type="EC" id="5.2.1.8" evidence="4"/>
<keyword evidence="3 4" id="KW-0413">Isomerase</keyword>
<keyword evidence="7" id="KW-1185">Reference proteome</keyword>
<evidence type="ECO:0000256" key="1">
    <source>
        <dbReference type="ARBA" id="ARBA00000971"/>
    </source>
</evidence>